<evidence type="ECO:0000313" key="6">
    <source>
        <dbReference type="Proteomes" id="UP000019146"/>
    </source>
</evidence>
<keyword evidence="2" id="KW-0238">DNA-binding</keyword>
<dbReference type="InterPro" id="IPR036388">
    <property type="entry name" value="WH-like_DNA-bd_sf"/>
</dbReference>
<evidence type="ECO:0000256" key="3">
    <source>
        <dbReference type="ARBA" id="ARBA00023163"/>
    </source>
</evidence>
<dbReference type="KEGG" id="bcai:K788_0000099"/>
<evidence type="ECO:0000256" key="2">
    <source>
        <dbReference type="ARBA" id="ARBA00023125"/>
    </source>
</evidence>
<keyword evidence="3" id="KW-0804">Transcription</keyword>
<dbReference type="GeneID" id="69972543"/>
<evidence type="ECO:0000313" key="5">
    <source>
        <dbReference type="EMBL" id="ALL68896.1"/>
    </source>
</evidence>
<keyword evidence="1" id="KW-0805">Transcription regulation</keyword>
<dbReference type="PROSITE" id="PS51118">
    <property type="entry name" value="HTH_HXLR"/>
    <property type="match status" value="1"/>
</dbReference>
<feature type="domain" description="HTH hxlR-type" evidence="4">
    <location>
        <begin position="12"/>
        <end position="111"/>
    </location>
</feature>
<dbReference type="Gene3D" id="1.10.10.10">
    <property type="entry name" value="Winged helix-like DNA-binding domain superfamily/Winged helix DNA-binding domain"/>
    <property type="match status" value="1"/>
</dbReference>
<dbReference type="PANTHER" id="PTHR33204:SF29">
    <property type="entry name" value="TRANSCRIPTIONAL REGULATOR"/>
    <property type="match status" value="1"/>
</dbReference>
<evidence type="ECO:0000259" key="4">
    <source>
        <dbReference type="PROSITE" id="PS51118"/>
    </source>
</evidence>
<name>A0A0P0RJL9_9BURK</name>
<dbReference type="InterPro" id="IPR002577">
    <property type="entry name" value="HTH_HxlR"/>
</dbReference>
<dbReference type="EMBL" id="CP012747">
    <property type="protein sequence ID" value="ALL68896.1"/>
    <property type="molecule type" value="Genomic_DNA"/>
</dbReference>
<reference evidence="5 6" key="1">
    <citation type="journal article" date="2014" name="Genome Announc.">
        <title>Draft Genome Sequence of the Haloacid-Degrading Burkholderia caribensis Strain MBA4.</title>
        <authorList>
            <person name="Pan Y."/>
            <person name="Kong K.F."/>
            <person name="Tsang J.S."/>
        </authorList>
    </citation>
    <scope>NUCLEOTIDE SEQUENCE [LARGE SCALE GENOMIC DNA]</scope>
    <source>
        <strain evidence="5 6">MBA4</strain>
    </source>
</reference>
<dbReference type="Proteomes" id="UP000019146">
    <property type="component" value="Chromosome 2"/>
</dbReference>
<dbReference type="RefSeq" id="WP_035997253.1">
    <property type="nucleotide sequence ID" value="NZ_CP012747.1"/>
</dbReference>
<organism evidence="5 6">
    <name type="scientific">Paraburkholderia caribensis MBA4</name>
    <dbReference type="NCBI Taxonomy" id="1323664"/>
    <lineage>
        <taxon>Bacteria</taxon>
        <taxon>Pseudomonadati</taxon>
        <taxon>Pseudomonadota</taxon>
        <taxon>Betaproteobacteria</taxon>
        <taxon>Burkholderiales</taxon>
        <taxon>Burkholderiaceae</taxon>
        <taxon>Paraburkholderia</taxon>
    </lineage>
</organism>
<evidence type="ECO:0000256" key="1">
    <source>
        <dbReference type="ARBA" id="ARBA00023015"/>
    </source>
</evidence>
<dbReference type="SUPFAM" id="SSF46785">
    <property type="entry name" value="Winged helix' DNA-binding domain"/>
    <property type="match status" value="1"/>
</dbReference>
<dbReference type="PANTHER" id="PTHR33204">
    <property type="entry name" value="TRANSCRIPTIONAL REGULATOR, MARR FAMILY"/>
    <property type="match status" value="1"/>
</dbReference>
<dbReference type="AlphaFoldDB" id="A0A0P0RJL9"/>
<gene>
    <name evidence="5" type="ORF">K788_0000099</name>
</gene>
<dbReference type="InterPro" id="IPR011991">
    <property type="entry name" value="ArsR-like_HTH"/>
</dbReference>
<dbReference type="GO" id="GO:0003677">
    <property type="term" value="F:DNA binding"/>
    <property type="evidence" value="ECO:0007669"/>
    <property type="project" value="UniProtKB-KW"/>
</dbReference>
<dbReference type="GO" id="GO:0006355">
    <property type="term" value="P:regulation of DNA-templated transcription"/>
    <property type="evidence" value="ECO:0007669"/>
    <property type="project" value="UniProtKB-ARBA"/>
</dbReference>
<accession>A0A0P0RJL9</accession>
<dbReference type="Pfam" id="PF01638">
    <property type="entry name" value="HxlR"/>
    <property type="match status" value="1"/>
</dbReference>
<proteinExistence type="predicted"/>
<protein>
    <submittedName>
        <fullName evidence="5">Transcriptional regulator, HxlR family</fullName>
    </submittedName>
</protein>
<dbReference type="InterPro" id="IPR036390">
    <property type="entry name" value="WH_DNA-bd_sf"/>
</dbReference>
<sequence>MRKVYTAATAAADVEAVFRLLGGRWKLVILFHLFGGQVQRFSDLEKLIPGISQKMLAQQLRQLEADGIVERRQYPQVPPKVEYRMTEWGQALCPALDSLLKWFEEKNVNKEDVIQKNMDRVGES</sequence>
<dbReference type="CDD" id="cd00090">
    <property type="entry name" value="HTH_ARSR"/>
    <property type="match status" value="1"/>
</dbReference>